<comment type="caution">
    <text evidence="2">The sequence shown here is derived from an EMBL/GenBank/DDBJ whole genome shotgun (WGS) entry which is preliminary data.</text>
</comment>
<protein>
    <submittedName>
        <fullName evidence="2">Uncharacterized protein</fullName>
    </submittedName>
</protein>
<reference evidence="2" key="1">
    <citation type="submission" date="2022-10" db="EMBL/GenBank/DDBJ databases">
        <authorList>
            <person name="Chen Y."/>
            <person name="Dougan E. K."/>
            <person name="Chan C."/>
            <person name="Rhodes N."/>
            <person name="Thang M."/>
        </authorList>
    </citation>
    <scope>NUCLEOTIDE SEQUENCE</scope>
</reference>
<organism evidence="2">
    <name type="scientific">Cladocopium goreaui</name>
    <dbReference type="NCBI Taxonomy" id="2562237"/>
    <lineage>
        <taxon>Eukaryota</taxon>
        <taxon>Sar</taxon>
        <taxon>Alveolata</taxon>
        <taxon>Dinophyceae</taxon>
        <taxon>Suessiales</taxon>
        <taxon>Symbiodiniaceae</taxon>
        <taxon>Cladocopium</taxon>
    </lineage>
</organism>
<dbReference type="AlphaFoldDB" id="A0A9P1M447"/>
<dbReference type="InterPro" id="IPR032675">
    <property type="entry name" value="LRR_dom_sf"/>
</dbReference>
<evidence type="ECO:0000256" key="1">
    <source>
        <dbReference type="SAM" id="MobiDB-lite"/>
    </source>
</evidence>
<dbReference type="Proteomes" id="UP001152797">
    <property type="component" value="Unassembled WGS sequence"/>
</dbReference>
<gene>
    <name evidence="2" type="ORF">C1SCF055_LOCUS44825</name>
</gene>
<dbReference type="Pfam" id="PF13516">
    <property type="entry name" value="LRR_6"/>
    <property type="match status" value="1"/>
</dbReference>
<dbReference type="EMBL" id="CAMXCT020006809">
    <property type="protein sequence ID" value="CAL1173781.1"/>
    <property type="molecule type" value="Genomic_DNA"/>
</dbReference>
<feature type="compositionally biased region" description="Low complexity" evidence="1">
    <location>
        <begin position="80"/>
        <end position="96"/>
    </location>
</feature>
<keyword evidence="4" id="KW-1185">Reference proteome</keyword>
<dbReference type="PANTHER" id="PTHR24114">
    <property type="entry name" value="LEUCINE RICH REPEAT FAMILY PROTEIN"/>
    <property type="match status" value="1"/>
</dbReference>
<name>A0A9P1M447_9DINO</name>
<evidence type="ECO:0000313" key="4">
    <source>
        <dbReference type="Proteomes" id="UP001152797"/>
    </source>
</evidence>
<dbReference type="OrthoDB" id="415435at2759"/>
<evidence type="ECO:0000313" key="3">
    <source>
        <dbReference type="EMBL" id="CAL1173781.1"/>
    </source>
</evidence>
<accession>A0A9P1M447</accession>
<dbReference type="InterPro" id="IPR052394">
    <property type="entry name" value="LRR-containing"/>
</dbReference>
<dbReference type="SUPFAM" id="SSF52047">
    <property type="entry name" value="RNI-like"/>
    <property type="match status" value="1"/>
</dbReference>
<dbReference type="EMBL" id="CAMXCT010006809">
    <property type="protein sequence ID" value="CAI4020406.1"/>
    <property type="molecule type" value="Genomic_DNA"/>
</dbReference>
<evidence type="ECO:0000313" key="2">
    <source>
        <dbReference type="EMBL" id="CAI4020406.1"/>
    </source>
</evidence>
<reference evidence="3" key="2">
    <citation type="submission" date="2024-04" db="EMBL/GenBank/DDBJ databases">
        <authorList>
            <person name="Chen Y."/>
            <person name="Shah S."/>
            <person name="Dougan E. K."/>
            <person name="Thang M."/>
            <person name="Chan C."/>
        </authorList>
    </citation>
    <scope>NUCLEOTIDE SEQUENCE [LARGE SCALE GENOMIC DNA]</scope>
</reference>
<sequence length="986" mass="107974">MRARPISLVLPDEEDRTLDLWGFLSPGRLSSKGDERCRSPKSPWPSLLGETPSARRKDRSVSQPSAAIARAMQSLSAPQTAGSASATALRRSSSGTLQNSNRSAAILELPSVRPPTSPGGPGSPESGARRASFSDYEDACARLGVLPKFARAVQERRCRESLELSGLGFGDLQLQAMLCDRHLLPLGILSRWRLRDARLTGPGVEALVSKLPVHTEMMDLSHNDIGLKGISAMANRFQKKLLPQLRWLDLSMNGLRDVAIAPLTASLLFCPLLIRLELNHNHIEEGQALGDLLSEHPRLARLSLHGNALGEKGGAKVFQGLAENARNGGHLSDLDLAWNQLDGSDAAMALAEVLRISVTLYHLDLSYNNLGPASCQIIADGLRDNHFLYGLHIVGNAATMDADGFLTPVIDSPKASSLPTGDKPQAQQFGDLRQGIDGRLGARSTDASGLGVGAWTDADVLRERDVLEQQTTCWACEGWERLELQWRVETGSPTPKAVWAFTSIDGFRAGLRLKPVEGATPAVFAAARMVPRDGKILAIFQVDSELRTCRHCDLERLPLPVEIELRACEELPILQPEEVVRTELVNVGGEFEHHLILRMETASVISRSSEAGRSSGRSVLLDGPAGPVQMPRVTESEFRMRTKVPRGLPFYADYQRENPKLMEECFLLDWSRAKVARIVGKASEKDRKSTEEVVLAHYRRFVALFRELSVSGNDAGFGGVTQLEASALLMQAGLVDDVTRVADIDRCFIAAKVLPFDLRKAGANGTLGDKVLSRHQFLEMLLRVADQRYVQTGKCKSMCSAVASVMKSLAAVADAKVSELDGFQDAFHTDEVDDVIKKHHGILQEVYRRYSGHVAPPGAARFMSFGEFQDLLEAAKAYNNDFVPRRCGLAFRLGMMTQADEVFRSRFQEMSFLEFQHAVGVIAWMRSGGLTTALSEAVDSFIVQKLSPLSRRNLLRGASSFAGEFRGKANIAMTPTAFRGSMLRDV</sequence>
<dbReference type="EMBL" id="CAMXCT030006809">
    <property type="protein sequence ID" value="CAL4807718.1"/>
    <property type="molecule type" value="Genomic_DNA"/>
</dbReference>
<dbReference type="PANTHER" id="PTHR24114:SF2">
    <property type="entry name" value="F-BOX DOMAIN-CONTAINING PROTEIN-RELATED"/>
    <property type="match status" value="1"/>
</dbReference>
<proteinExistence type="predicted"/>
<dbReference type="Gene3D" id="3.80.10.10">
    <property type="entry name" value="Ribonuclease Inhibitor"/>
    <property type="match status" value="2"/>
</dbReference>
<dbReference type="InterPro" id="IPR001611">
    <property type="entry name" value="Leu-rich_rpt"/>
</dbReference>
<feature type="region of interest" description="Disordered" evidence="1">
    <location>
        <begin position="27"/>
        <end position="131"/>
    </location>
</feature>
<dbReference type="SMART" id="SM00368">
    <property type="entry name" value="LRR_RI"/>
    <property type="match status" value="4"/>
</dbReference>